<keyword evidence="3" id="KW-1185">Reference proteome</keyword>
<dbReference type="Proteomes" id="UP001209540">
    <property type="component" value="Unassembled WGS sequence"/>
</dbReference>
<organism evidence="2 3">
    <name type="scientific">Phascolomyces articulosus</name>
    <dbReference type="NCBI Taxonomy" id="60185"/>
    <lineage>
        <taxon>Eukaryota</taxon>
        <taxon>Fungi</taxon>
        <taxon>Fungi incertae sedis</taxon>
        <taxon>Mucoromycota</taxon>
        <taxon>Mucoromycotina</taxon>
        <taxon>Mucoromycetes</taxon>
        <taxon>Mucorales</taxon>
        <taxon>Lichtheimiaceae</taxon>
        <taxon>Phascolomyces</taxon>
    </lineage>
</organism>
<reference evidence="2" key="1">
    <citation type="journal article" date="2022" name="IScience">
        <title>Evolution of zygomycete secretomes and the origins of terrestrial fungal ecologies.</title>
        <authorList>
            <person name="Chang Y."/>
            <person name="Wang Y."/>
            <person name="Mondo S."/>
            <person name="Ahrendt S."/>
            <person name="Andreopoulos W."/>
            <person name="Barry K."/>
            <person name="Beard J."/>
            <person name="Benny G.L."/>
            <person name="Blankenship S."/>
            <person name="Bonito G."/>
            <person name="Cuomo C."/>
            <person name="Desiro A."/>
            <person name="Gervers K.A."/>
            <person name="Hundley H."/>
            <person name="Kuo A."/>
            <person name="LaButti K."/>
            <person name="Lang B.F."/>
            <person name="Lipzen A."/>
            <person name="O'Donnell K."/>
            <person name="Pangilinan J."/>
            <person name="Reynolds N."/>
            <person name="Sandor L."/>
            <person name="Smith M.E."/>
            <person name="Tsang A."/>
            <person name="Grigoriev I.V."/>
            <person name="Stajich J.E."/>
            <person name="Spatafora J.W."/>
        </authorList>
    </citation>
    <scope>NUCLEOTIDE SEQUENCE</scope>
    <source>
        <strain evidence="2">RSA 2281</strain>
    </source>
</reference>
<comment type="caution">
    <text evidence="2">The sequence shown here is derived from an EMBL/GenBank/DDBJ whole genome shotgun (WGS) entry which is preliminary data.</text>
</comment>
<evidence type="ECO:0000256" key="1">
    <source>
        <dbReference type="SAM" id="MobiDB-lite"/>
    </source>
</evidence>
<feature type="region of interest" description="Disordered" evidence="1">
    <location>
        <begin position="1"/>
        <end position="21"/>
    </location>
</feature>
<reference evidence="2" key="2">
    <citation type="submission" date="2023-02" db="EMBL/GenBank/DDBJ databases">
        <authorList>
            <consortium name="DOE Joint Genome Institute"/>
            <person name="Mondo S.J."/>
            <person name="Chang Y."/>
            <person name="Wang Y."/>
            <person name="Ahrendt S."/>
            <person name="Andreopoulos W."/>
            <person name="Barry K."/>
            <person name="Beard J."/>
            <person name="Benny G.L."/>
            <person name="Blankenship S."/>
            <person name="Bonito G."/>
            <person name="Cuomo C."/>
            <person name="Desiro A."/>
            <person name="Gervers K.A."/>
            <person name="Hundley H."/>
            <person name="Kuo A."/>
            <person name="LaButti K."/>
            <person name="Lang B.F."/>
            <person name="Lipzen A."/>
            <person name="O'Donnell K."/>
            <person name="Pangilinan J."/>
            <person name="Reynolds N."/>
            <person name="Sandor L."/>
            <person name="Smith M.W."/>
            <person name="Tsang A."/>
            <person name="Grigoriev I.V."/>
            <person name="Stajich J.E."/>
            <person name="Spatafora J.W."/>
        </authorList>
    </citation>
    <scope>NUCLEOTIDE SEQUENCE</scope>
    <source>
        <strain evidence="2">RSA 2281</strain>
    </source>
</reference>
<proteinExistence type="predicted"/>
<sequence>MDSNTVNKSSTSTSSFTMTTTTRPFEQPVNHHSNGFCPMCGVDVARFSHEFWCRYGR</sequence>
<feature type="compositionally biased region" description="Low complexity" evidence="1">
    <location>
        <begin position="9"/>
        <end position="21"/>
    </location>
</feature>
<evidence type="ECO:0000313" key="3">
    <source>
        <dbReference type="Proteomes" id="UP001209540"/>
    </source>
</evidence>
<evidence type="ECO:0000313" key="2">
    <source>
        <dbReference type="EMBL" id="KAI9267876.1"/>
    </source>
</evidence>
<dbReference type="AlphaFoldDB" id="A0AAD5PF68"/>
<dbReference type="EMBL" id="JAIXMP010000009">
    <property type="protein sequence ID" value="KAI9267876.1"/>
    <property type="molecule type" value="Genomic_DNA"/>
</dbReference>
<protein>
    <submittedName>
        <fullName evidence="2">Uncharacterized protein</fullName>
    </submittedName>
</protein>
<name>A0AAD5PF68_9FUNG</name>
<accession>A0AAD5PF68</accession>
<gene>
    <name evidence="2" type="ORF">BDA99DRAFT_558082</name>
</gene>